<evidence type="ECO:0000256" key="1">
    <source>
        <dbReference type="ARBA" id="ARBA00004141"/>
    </source>
</evidence>
<feature type="transmembrane region" description="Helical" evidence="6">
    <location>
        <begin position="274"/>
        <end position="293"/>
    </location>
</feature>
<accession>A0A5N5QXG7</accession>
<feature type="compositionally biased region" description="Low complexity" evidence="5">
    <location>
        <begin position="10"/>
        <end position="23"/>
    </location>
</feature>
<dbReference type="Gene3D" id="1.20.1250.20">
    <property type="entry name" value="MFS general substrate transporter like domains"/>
    <property type="match status" value="1"/>
</dbReference>
<name>A0A5N5QXG7_9AGAM</name>
<evidence type="ECO:0000256" key="4">
    <source>
        <dbReference type="ARBA" id="ARBA00023136"/>
    </source>
</evidence>
<evidence type="ECO:0000256" key="2">
    <source>
        <dbReference type="ARBA" id="ARBA00022692"/>
    </source>
</evidence>
<dbReference type="GO" id="GO:0022857">
    <property type="term" value="F:transmembrane transporter activity"/>
    <property type="evidence" value="ECO:0007669"/>
    <property type="project" value="InterPro"/>
</dbReference>
<keyword evidence="4 6" id="KW-0472">Membrane</keyword>
<dbReference type="EMBL" id="SSOP01000001">
    <property type="protein sequence ID" value="KAB5596425.1"/>
    <property type="molecule type" value="Genomic_DNA"/>
</dbReference>
<sequence>MPEMSETRAFLSSEGFDTSSSDSLPHRSSQTYSVDSHVSGQSDSTVRPPASAPSPSGSPEFDDLKPSAKRSKTSPWWLLPVLTLSAFLYAGTIAPRTELLVKLACNKLHPDWDLVSNSTVSLKNATETNSNSTTHLRLHFVERFEPLGKRSPITTPGTSPMCSDDGAVQREVAKLNTAIATTSGILSVITTGWWTQLSDRVGRTPIIAVGAVSGFMVDSVFVAIVLNSDKFPSGYHLLVFSNMIDGLLGGFSTAVAISHAYVSDCVPPTDRSRWFSLWSGIIFAGMAFGPGVGSLLNNFTKNTMFIFYLGIASDFLFALYVIFILPESMSPDTIRNAAEARRRSKAAAKSAWWKELFFKLLGILSPLTLFFPRAIGRSGGRKRYDWSATFIGIAFSLHSINSGSYTFKYQYAVKAFGWSSTQMGNWLSLLGFTRGIHLTVILPLVLKGIHWYRERNISSRKPLSDEDKAKAVDLLVARASLGIDVSSYTASALVTTSSAFVGTTTLLSLGGGYPPAIQSLALAVTQTSKDPSSNTHAATGEPHYETASTDTAPDDTGRLLGAMSVVSTLCSQIIGPSIFGMVFVATVETLPRSLFWLSAILNSAALLSLLLVRLSKPDASEDDAEYVLLNNMDE</sequence>
<dbReference type="PANTHER" id="PTHR23507:SF1">
    <property type="entry name" value="FI18259P1-RELATED"/>
    <property type="match status" value="1"/>
</dbReference>
<keyword evidence="8" id="KW-1185">Reference proteome</keyword>
<feature type="transmembrane region" description="Helical" evidence="6">
    <location>
        <begin position="238"/>
        <end position="262"/>
    </location>
</feature>
<keyword evidence="3 6" id="KW-1133">Transmembrane helix</keyword>
<evidence type="ECO:0000313" key="7">
    <source>
        <dbReference type="EMBL" id="KAB5596425.1"/>
    </source>
</evidence>
<feature type="compositionally biased region" description="Polar residues" evidence="5">
    <location>
        <begin position="26"/>
        <end position="45"/>
    </location>
</feature>
<dbReference type="Proteomes" id="UP000383932">
    <property type="component" value="Unassembled WGS sequence"/>
</dbReference>
<feature type="transmembrane region" description="Helical" evidence="6">
    <location>
        <begin position="565"/>
        <end position="587"/>
    </location>
</feature>
<dbReference type="AlphaFoldDB" id="A0A5N5QXG7"/>
<comment type="subcellular location">
    <subcellularLocation>
        <location evidence="1">Membrane</location>
        <topology evidence="1">Multi-pass membrane protein</topology>
    </subcellularLocation>
</comment>
<organism evidence="7 8">
    <name type="scientific">Ceratobasidium theobromae</name>
    <dbReference type="NCBI Taxonomy" id="1582974"/>
    <lineage>
        <taxon>Eukaryota</taxon>
        <taxon>Fungi</taxon>
        <taxon>Dikarya</taxon>
        <taxon>Basidiomycota</taxon>
        <taxon>Agaricomycotina</taxon>
        <taxon>Agaricomycetes</taxon>
        <taxon>Cantharellales</taxon>
        <taxon>Ceratobasidiaceae</taxon>
        <taxon>Ceratobasidium</taxon>
    </lineage>
</organism>
<reference evidence="7 8" key="1">
    <citation type="journal article" date="2019" name="Fungal Biol. Biotechnol.">
        <title>Draft genome sequence of fastidious pathogen Ceratobasidium theobromae, which causes vascular-streak dieback in Theobroma cacao.</title>
        <authorList>
            <person name="Ali S.S."/>
            <person name="Asman A."/>
            <person name="Shao J."/>
            <person name="Firmansyah A.P."/>
            <person name="Susilo A.W."/>
            <person name="Rosmana A."/>
            <person name="McMahon P."/>
            <person name="Junaid M."/>
            <person name="Guest D."/>
            <person name="Kheng T.Y."/>
            <person name="Meinhardt L.W."/>
            <person name="Bailey B.A."/>
        </authorList>
    </citation>
    <scope>NUCLEOTIDE SEQUENCE [LARGE SCALE GENOMIC DNA]</scope>
    <source>
        <strain evidence="7 8">CT2</strain>
    </source>
</reference>
<feature type="transmembrane region" description="Helical" evidence="6">
    <location>
        <begin position="593"/>
        <end position="612"/>
    </location>
</feature>
<protein>
    <submittedName>
        <fullName evidence="7">MFS transporter</fullName>
    </submittedName>
</protein>
<feature type="transmembrane region" description="Helical" evidence="6">
    <location>
        <begin position="175"/>
        <end position="194"/>
    </location>
</feature>
<dbReference type="OrthoDB" id="3026777at2759"/>
<evidence type="ECO:0000256" key="6">
    <source>
        <dbReference type="SAM" id="Phobius"/>
    </source>
</evidence>
<comment type="caution">
    <text evidence="7">The sequence shown here is derived from an EMBL/GenBank/DDBJ whole genome shotgun (WGS) entry which is preliminary data.</text>
</comment>
<feature type="transmembrane region" description="Helical" evidence="6">
    <location>
        <begin position="426"/>
        <end position="446"/>
    </location>
</feature>
<evidence type="ECO:0000256" key="3">
    <source>
        <dbReference type="ARBA" id="ARBA00022989"/>
    </source>
</evidence>
<feature type="transmembrane region" description="Helical" evidence="6">
    <location>
        <begin position="356"/>
        <end position="375"/>
    </location>
</feature>
<proteinExistence type="predicted"/>
<feature type="transmembrane region" description="Helical" evidence="6">
    <location>
        <begin position="305"/>
        <end position="325"/>
    </location>
</feature>
<feature type="region of interest" description="Disordered" evidence="5">
    <location>
        <begin position="1"/>
        <end position="67"/>
    </location>
</feature>
<gene>
    <name evidence="7" type="ORF">CTheo_62</name>
</gene>
<feature type="transmembrane region" description="Helical" evidence="6">
    <location>
        <begin position="206"/>
        <end position="226"/>
    </location>
</feature>
<dbReference type="PANTHER" id="PTHR23507">
    <property type="entry name" value="ZGC:174356"/>
    <property type="match status" value="1"/>
</dbReference>
<feature type="transmembrane region" description="Helical" evidence="6">
    <location>
        <begin position="387"/>
        <end position="406"/>
    </location>
</feature>
<dbReference type="GO" id="GO:0016020">
    <property type="term" value="C:membrane"/>
    <property type="evidence" value="ECO:0007669"/>
    <property type="project" value="UniProtKB-SubCell"/>
</dbReference>
<evidence type="ECO:0000256" key="5">
    <source>
        <dbReference type="SAM" id="MobiDB-lite"/>
    </source>
</evidence>
<dbReference type="Pfam" id="PF07690">
    <property type="entry name" value="MFS_1"/>
    <property type="match status" value="1"/>
</dbReference>
<keyword evidence="2 6" id="KW-0812">Transmembrane</keyword>
<dbReference type="InterPro" id="IPR011701">
    <property type="entry name" value="MFS"/>
</dbReference>
<feature type="region of interest" description="Disordered" evidence="5">
    <location>
        <begin position="529"/>
        <end position="553"/>
    </location>
</feature>
<dbReference type="InterPro" id="IPR036259">
    <property type="entry name" value="MFS_trans_sf"/>
</dbReference>
<dbReference type="SUPFAM" id="SSF103473">
    <property type="entry name" value="MFS general substrate transporter"/>
    <property type="match status" value="1"/>
</dbReference>
<evidence type="ECO:0000313" key="8">
    <source>
        <dbReference type="Proteomes" id="UP000383932"/>
    </source>
</evidence>